<organism evidence="2 3">
    <name type="scientific">Streptomyces hundungensis</name>
    <dbReference type="NCBI Taxonomy" id="1077946"/>
    <lineage>
        <taxon>Bacteria</taxon>
        <taxon>Bacillati</taxon>
        <taxon>Actinomycetota</taxon>
        <taxon>Actinomycetes</taxon>
        <taxon>Kitasatosporales</taxon>
        <taxon>Streptomycetaceae</taxon>
        <taxon>Streptomyces</taxon>
    </lineage>
</organism>
<dbReference type="AlphaFoldDB" id="A0A387H8K5"/>
<dbReference type="Proteomes" id="UP000271554">
    <property type="component" value="Chromosome"/>
</dbReference>
<gene>
    <name evidence="2" type="ORF">DWB77_01902</name>
</gene>
<reference evidence="2 3" key="1">
    <citation type="submission" date="2018-10" db="EMBL/GenBank/DDBJ databases">
        <title>Relationship between Morphology and Antimicrobial Activity in Streptomyces.</title>
        <authorList>
            <person name="Kang H.J."/>
            <person name="Kim S.B."/>
        </authorList>
    </citation>
    <scope>NUCLEOTIDE SEQUENCE [LARGE SCALE GENOMIC DNA]</scope>
    <source>
        <strain evidence="2 3">BH38</strain>
    </source>
</reference>
<dbReference type="EMBL" id="CP032698">
    <property type="protein sequence ID" value="AYG79784.1"/>
    <property type="molecule type" value="Genomic_DNA"/>
</dbReference>
<name>A0A387H8K5_9ACTN</name>
<dbReference type="RefSeq" id="WP_120720824.1">
    <property type="nucleotide sequence ID" value="NZ_CP032698.1"/>
</dbReference>
<dbReference type="OrthoDB" id="1407586at2"/>
<dbReference type="InterPro" id="IPR032466">
    <property type="entry name" value="Metal_Hydrolase"/>
</dbReference>
<accession>A0A387H8K5</accession>
<dbReference type="Gene3D" id="3.20.20.140">
    <property type="entry name" value="Metal-dependent hydrolases"/>
    <property type="match status" value="1"/>
</dbReference>
<proteinExistence type="predicted"/>
<dbReference type="KEGG" id="shun:DWB77_01902"/>
<dbReference type="Pfam" id="PF04909">
    <property type="entry name" value="Amidohydro_2"/>
    <property type="match status" value="1"/>
</dbReference>
<evidence type="ECO:0000259" key="1">
    <source>
        <dbReference type="Pfam" id="PF04909"/>
    </source>
</evidence>
<keyword evidence="3" id="KW-1185">Reference proteome</keyword>
<sequence>MIIDCHQHVVLPTETQLQSMDEAGIHRTVLFSTLPHIERATDLASFQQEMSVLGKVLQGDADGRERPSQELREALAIGGDRFLPFGKIPVGLGYEDTVKALQQEVLDPGYVGVGELTFGSDQAAAIEPVLRAVSEAAVGGRALPVLVHGFTPQTAGDIRTTAELARTYSSVPVIIGALGGLNWLETINLVKEIPNLYLDLASSFISWAPRLAAAEVPERCLFGSNTPFADMYTNRVLIERLITDPSVRDRVMGGNLAELLGLEG</sequence>
<feature type="domain" description="Amidohydrolase-related" evidence="1">
    <location>
        <begin position="3"/>
        <end position="262"/>
    </location>
</feature>
<evidence type="ECO:0000313" key="2">
    <source>
        <dbReference type="EMBL" id="AYG79784.1"/>
    </source>
</evidence>
<protein>
    <recommendedName>
        <fullName evidence="1">Amidohydrolase-related domain-containing protein</fullName>
    </recommendedName>
</protein>
<dbReference type="SUPFAM" id="SSF51556">
    <property type="entry name" value="Metallo-dependent hydrolases"/>
    <property type="match status" value="1"/>
</dbReference>
<evidence type="ECO:0000313" key="3">
    <source>
        <dbReference type="Proteomes" id="UP000271554"/>
    </source>
</evidence>
<dbReference type="GO" id="GO:0016787">
    <property type="term" value="F:hydrolase activity"/>
    <property type="evidence" value="ECO:0007669"/>
    <property type="project" value="InterPro"/>
</dbReference>
<dbReference type="InterPro" id="IPR006680">
    <property type="entry name" value="Amidohydro-rel"/>
</dbReference>